<accession>A0A4R6UI11</accession>
<comment type="caution">
    <text evidence="6">The sequence shown here is derived from an EMBL/GenBank/DDBJ whole genome shotgun (WGS) entry which is preliminary data.</text>
</comment>
<dbReference type="EMBL" id="SNYM01000013">
    <property type="protein sequence ID" value="TDQ46520.1"/>
    <property type="molecule type" value="Genomic_DNA"/>
</dbReference>
<protein>
    <submittedName>
        <fullName evidence="6">1-acyl-sn-glycerol-3-phosphate acyltransferase</fullName>
    </submittedName>
</protein>
<comment type="pathway">
    <text evidence="1">Lipid metabolism.</text>
</comment>
<evidence type="ECO:0000313" key="7">
    <source>
        <dbReference type="Proteomes" id="UP000295375"/>
    </source>
</evidence>
<dbReference type="OrthoDB" id="9808424at2"/>
<keyword evidence="3 6" id="KW-0012">Acyltransferase</keyword>
<name>A0A4R6UI11_9GAMM</name>
<evidence type="ECO:0000256" key="2">
    <source>
        <dbReference type="ARBA" id="ARBA00022679"/>
    </source>
</evidence>
<dbReference type="Pfam" id="PF01553">
    <property type="entry name" value="Acyltransferase"/>
    <property type="match status" value="1"/>
</dbReference>
<evidence type="ECO:0000256" key="1">
    <source>
        <dbReference type="ARBA" id="ARBA00005189"/>
    </source>
</evidence>
<keyword evidence="2 6" id="KW-0808">Transferase</keyword>
<dbReference type="RefSeq" id="WP_133591760.1">
    <property type="nucleotide sequence ID" value="NZ_CP037953.1"/>
</dbReference>
<dbReference type="SMART" id="SM00563">
    <property type="entry name" value="PlsC"/>
    <property type="match status" value="1"/>
</dbReference>
<keyword evidence="7" id="KW-1185">Reference proteome</keyword>
<dbReference type="AlphaFoldDB" id="A0A4R6UI11"/>
<dbReference type="PANTHER" id="PTHR10434:SF11">
    <property type="entry name" value="1-ACYL-SN-GLYCEROL-3-PHOSPHATE ACYLTRANSFERASE"/>
    <property type="match status" value="1"/>
</dbReference>
<dbReference type="Proteomes" id="UP000295375">
    <property type="component" value="Unassembled WGS sequence"/>
</dbReference>
<keyword evidence="4" id="KW-0812">Transmembrane</keyword>
<evidence type="ECO:0000313" key="6">
    <source>
        <dbReference type="EMBL" id="TDQ46520.1"/>
    </source>
</evidence>
<evidence type="ECO:0000256" key="4">
    <source>
        <dbReference type="SAM" id="Phobius"/>
    </source>
</evidence>
<feature type="transmembrane region" description="Helical" evidence="4">
    <location>
        <begin position="12"/>
        <end position="29"/>
    </location>
</feature>
<reference evidence="6 7" key="1">
    <citation type="submission" date="2019-03" db="EMBL/GenBank/DDBJ databases">
        <title>Genomic Encyclopedia of Type Strains, Phase IV (KMG-IV): sequencing the most valuable type-strain genomes for metagenomic binning, comparative biology and taxonomic classification.</title>
        <authorList>
            <person name="Goeker M."/>
        </authorList>
    </citation>
    <scope>NUCLEOTIDE SEQUENCE [LARGE SCALE GENOMIC DNA]</scope>
    <source>
        <strain evidence="6 7">DSM 103792</strain>
    </source>
</reference>
<evidence type="ECO:0000259" key="5">
    <source>
        <dbReference type="SMART" id="SM00563"/>
    </source>
</evidence>
<proteinExistence type="predicted"/>
<keyword evidence="4" id="KW-0472">Membrane</keyword>
<dbReference type="GO" id="GO:0006654">
    <property type="term" value="P:phosphatidic acid biosynthetic process"/>
    <property type="evidence" value="ECO:0007669"/>
    <property type="project" value="TreeGrafter"/>
</dbReference>
<organism evidence="6 7">
    <name type="scientific">Permianibacter aggregans</name>
    <dbReference type="NCBI Taxonomy" id="1510150"/>
    <lineage>
        <taxon>Bacteria</taxon>
        <taxon>Pseudomonadati</taxon>
        <taxon>Pseudomonadota</taxon>
        <taxon>Gammaproteobacteria</taxon>
        <taxon>Pseudomonadales</taxon>
        <taxon>Pseudomonadaceae</taxon>
        <taxon>Permianibacter</taxon>
    </lineage>
</organism>
<gene>
    <name evidence="6" type="ORF">EV696_11361</name>
</gene>
<sequence>MNLRRTMTRFLTRAFVALIMKPICLWLLGMKVQHRHKLPINGPAIVACTHNSHVDTAALFALFPLRNAPTLRPVAAMDHFFKSPLWRFLSRDVLNLIPIDRSGKTPRERLFDECHAALDAGDILLIFPEGSRGEPEQRSPLKKGLYYLAKERPNVPIIPVCMRGTGKVLPRGDNLIVPFTLDVVIGDPMYITDDSDEFIALLDKVFDALDRQCVTARPVSFPKVEQDVQDDIC</sequence>
<keyword evidence="4" id="KW-1133">Transmembrane helix</keyword>
<feature type="domain" description="Phospholipid/glycerol acyltransferase" evidence="5">
    <location>
        <begin position="44"/>
        <end position="165"/>
    </location>
</feature>
<dbReference type="InterPro" id="IPR002123">
    <property type="entry name" value="Plipid/glycerol_acylTrfase"/>
</dbReference>
<evidence type="ECO:0000256" key="3">
    <source>
        <dbReference type="ARBA" id="ARBA00023315"/>
    </source>
</evidence>
<dbReference type="SUPFAM" id="SSF69593">
    <property type="entry name" value="Glycerol-3-phosphate (1)-acyltransferase"/>
    <property type="match status" value="1"/>
</dbReference>
<dbReference type="GO" id="GO:0003841">
    <property type="term" value="F:1-acylglycerol-3-phosphate O-acyltransferase activity"/>
    <property type="evidence" value="ECO:0007669"/>
    <property type="project" value="TreeGrafter"/>
</dbReference>
<dbReference type="CDD" id="cd07989">
    <property type="entry name" value="LPLAT_AGPAT-like"/>
    <property type="match status" value="1"/>
</dbReference>
<dbReference type="PANTHER" id="PTHR10434">
    <property type="entry name" value="1-ACYL-SN-GLYCEROL-3-PHOSPHATE ACYLTRANSFERASE"/>
    <property type="match status" value="1"/>
</dbReference>